<evidence type="ECO:0008006" key="5">
    <source>
        <dbReference type="Google" id="ProtNLM"/>
    </source>
</evidence>
<dbReference type="Proteomes" id="UP000266841">
    <property type="component" value="Unassembled WGS sequence"/>
</dbReference>
<keyword evidence="4" id="KW-1185">Reference proteome</keyword>
<dbReference type="GO" id="GO:0019888">
    <property type="term" value="F:protein phosphatase regulator activity"/>
    <property type="evidence" value="ECO:0007669"/>
    <property type="project" value="TreeGrafter"/>
</dbReference>
<dbReference type="EMBL" id="AGNL01043099">
    <property type="protein sequence ID" value="EJK50720.1"/>
    <property type="molecule type" value="Genomic_DNA"/>
</dbReference>
<dbReference type="PANTHER" id="PTHR10648:SF1">
    <property type="entry name" value="SERINE_THREONINE-PROTEIN PHOSPHATASE 4 REGULATORY SUBUNIT 1"/>
    <property type="match status" value="1"/>
</dbReference>
<evidence type="ECO:0000313" key="4">
    <source>
        <dbReference type="Proteomes" id="UP000266841"/>
    </source>
</evidence>
<dbReference type="InterPro" id="IPR011989">
    <property type="entry name" value="ARM-like"/>
</dbReference>
<dbReference type="eggNOG" id="KOG0211">
    <property type="taxonomic scope" value="Eukaryota"/>
</dbReference>
<organism evidence="3 4">
    <name type="scientific">Thalassiosira oceanica</name>
    <name type="common">Marine diatom</name>
    <dbReference type="NCBI Taxonomy" id="159749"/>
    <lineage>
        <taxon>Eukaryota</taxon>
        <taxon>Sar</taxon>
        <taxon>Stramenopiles</taxon>
        <taxon>Ochrophyta</taxon>
        <taxon>Bacillariophyta</taxon>
        <taxon>Coscinodiscophyceae</taxon>
        <taxon>Thalassiosirophycidae</taxon>
        <taxon>Thalassiosirales</taxon>
        <taxon>Thalassiosiraceae</taxon>
        <taxon>Thalassiosira</taxon>
    </lineage>
</organism>
<keyword evidence="1" id="KW-0677">Repeat</keyword>
<dbReference type="GO" id="GO:0005737">
    <property type="term" value="C:cytoplasm"/>
    <property type="evidence" value="ECO:0007669"/>
    <property type="project" value="TreeGrafter"/>
</dbReference>
<dbReference type="SUPFAM" id="SSF48371">
    <property type="entry name" value="ARM repeat"/>
    <property type="match status" value="1"/>
</dbReference>
<gene>
    <name evidence="3" type="ORF">THAOC_30190</name>
</gene>
<feature type="non-terminal residue" evidence="3">
    <location>
        <position position="1"/>
    </location>
</feature>
<name>K0RC15_THAOC</name>
<dbReference type="PANTHER" id="PTHR10648">
    <property type="entry name" value="SERINE/THREONINE-PROTEIN PHOSPHATASE PP2A 65 KDA REGULATORY SUBUNIT"/>
    <property type="match status" value="1"/>
</dbReference>
<evidence type="ECO:0000256" key="2">
    <source>
        <dbReference type="SAM" id="MobiDB-lite"/>
    </source>
</evidence>
<comment type="caution">
    <text evidence="3">The sequence shown here is derived from an EMBL/GenBank/DDBJ whole genome shotgun (WGS) entry which is preliminary data.</text>
</comment>
<dbReference type="InterPro" id="IPR051023">
    <property type="entry name" value="PP2A_Regulatory_Subunit_A"/>
</dbReference>
<accession>K0RC15</accession>
<sequence length="483" mass="50203">ALRRPAARTTCALGSTLSPPSIAMASCSTGEETTDAEMRVYCAYSLPAVLLLFGGHDWEANGLKGCFMDLIGNPADGDEEEGNAGGANQPPLPVKRCLASSVHAVAHLLGPSAVSSDSTFLLSFERAFLRDPDEAIRLNVLKNLASFLASLPPGDGPGGRDVYLPLLSGVIMGEDVLGAARKRSASNPGVLNWRQRDAVARVLPDVLVLFGPDLAREYLWPVLKALLTDSVSAVREDAAWSVPVLLRRYHGPDGGHSTTSRWTSEVVEWLRETFLGDGDQQHQSRGGSKRSASSRRFKRQGVSSEGAFSRRQGYCKILAAVSLAMRIGEGEEGGDYYGGGEYDAPPPPGVPGVPADPFGRLTPGERSHLASALVDDLLPPALEMAADPVANVRLTLTKCLGALPPDVRAAAGVDGVLGTLAEELRTWDVGDMPLGGASGAVGILGPSAVATGAVPGAVADPPPAGVGVAQQGGVVMTSTMSAC</sequence>
<reference evidence="3 4" key="1">
    <citation type="journal article" date="2012" name="Genome Biol.">
        <title>Genome and low-iron response of an oceanic diatom adapted to chronic iron limitation.</title>
        <authorList>
            <person name="Lommer M."/>
            <person name="Specht M."/>
            <person name="Roy A.S."/>
            <person name="Kraemer L."/>
            <person name="Andreson R."/>
            <person name="Gutowska M.A."/>
            <person name="Wolf J."/>
            <person name="Bergner S.V."/>
            <person name="Schilhabel M.B."/>
            <person name="Klostermeier U.C."/>
            <person name="Beiko R.G."/>
            <person name="Rosenstiel P."/>
            <person name="Hippler M."/>
            <person name="Laroche J."/>
        </authorList>
    </citation>
    <scope>NUCLEOTIDE SEQUENCE [LARGE SCALE GENOMIC DNA]</scope>
    <source>
        <strain evidence="3 4">CCMP1005</strain>
    </source>
</reference>
<proteinExistence type="predicted"/>
<dbReference type="InterPro" id="IPR016024">
    <property type="entry name" value="ARM-type_fold"/>
</dbReference>
<feature type="region of interest" description="Disordered" evidence="2">
    <location>
        <begin position="277"/>
        <end position="304"/>
    </location>
</feature>
<evidence type="ECO:0000313" key="3">
    <source>
        <dbReference type="EMBL" id="EJK50720.1"/>
    </source>
</evidence>
<dbReference type="OrthoDB" id="340346at2759"/>
<dbReference type="AlphaFoldDB" id="K0RC15"/>
<evidence type="ECO:0000256" key="1">
    <source>
        <dbReference type="ARBA" id="ARBA00022737"/>
    </source>
</evidence>
<dbReference type="Gene3D" id="1.25.10.10">
    <property type="entry name" value="Leucine-rich Repeat Variant"/>
    <property type="match status" value="1"/>
</dbReference>
<protein>
    <recommendedName>
        <fullName evidence="5">HEAT repeat-containing protein 1</fullName>
    </recommendedName>
</protein>